<name>A0ABU5HKK0_9BACT</name>
<comment type="caution">
    <text evidence="1">The sequence shown here is derived from an EMBL/GenBank/DDBJ whole genome shotgun (WGS) entry which is preliminary data.</text>
</comment>
<feature type="non-terminal residue" evidence="1">
    <location>
        <position position="147"/>
    </location>
</feature>
<proteinExistence type="predicted"/>
<sequence>MNLTGTIYFKHVYATNMEAWGVLALPRSQDAAKAGRRYHLGDPVLLAIPHKPKEVAGPVPAEVRGRVFAVCTLAVIADAATREIANPEMVRQYPYVVERWNTALPILKLWRLPNPRPYSEFGQELVETARTRRGQLIQLVAPAPTEE</sequence>
<organism evidence="1 2">
    <name type="scientific">Hyalangium rubrum</name>
    <dbReference type="NCBI Taxonomy" id="3103134"/>
    <lineage>
        <taxon>Bacteria</taxon>
        <taxon>Pseudomonadati</taxon>
        <taxon>Myxococcota</taxon>
        <taxon>Myxococcia</taxon>
        <taxon>Myxococcales</taxon>
        <taxon>Cystobacterineae</taxon>
        <taxon>Archangiaceae</taxon>
        <taxon>Hyalangium</taxon>
    </lineage>
</organism>
<dbReference type="Proteomes" id="UP001291309">
    <property type="component" value="Unassembled WGS sequence"/>
</dbReference>
<dbReference type="RefSeq" id="WP_321552062.1">
    <property type="nucleotide sequence ID" value="NZ_JAXIVS010000042.1"/>
</dbReference>
<dbReference type="EMBL" id="JAXIVS010000042">
    <property type="protein sequence ID" value="MDY7233352.1"/>
    <property type="molecule type" value="Genomic_DNA"/>
</dbReference>
<accession>A0ABU5HKK0</accession>
<reference evidence="1 2" key="1">
    <citation type="submission" date="2023-12" db="EMBL/GenBank/DDBJ databases">
        <title>the genome sequence of Hyalangium sp. s54d21.</title>
        <authorList>
            <person name="Zhang X."/>
        </authorList>
    </citation>
    <scope>NUCLEOTIDE SEQUENCE [LARGE SCALE GENOMIC DNA]</scope>
    <source>
        <strain evidence="2">s54d21</strain>
    </source>
</reference>
<keyword evidence="2" id="KW-1185">Reference proteome</keyword>
<gene>
    <name evidence="1" type="ORF">SYV04_43620</name>
</gene>
<evidence type="ECO:0000313" key="2">
    <source>
        <dbReference type="Proteomes" id="UP001291309"/>
    </source>
</evidence>
<evidence type="ECO:0000313" key="1">
    <source>
        <dbReference type="EMBL" id="MDY7233352.1"/>
    </source>
</evidence>
<protein>
    <recommendedName>
        <fullName evidence="3">ASCH domain-containing protein</fullName>
    </recommendedName>
</protein>
<evidence type="ECO:0008006" key="3">
    <source>
        <dbReference type="Google" id="ProtNLM"/>
    </source>
</evidence>